<organism evidence="1 2">
    <name type="scientific">Pseudobythopirellula maris</name>
    <dbReference type="NCBI Taxonomy" id="2527991"/>
    <lineage>
        <taxon>Bacteria</taxon>
        <taxon>Pseudomonadati</taxon>
        <taxon>Planctomycetota</taxon>
        <taxon>Planctomycetia</taxon>
        <taxon>Pirellulales</taxon>
        <taxon>Lacipirellulaceae</taxon>
        <taxon>Pseudobythopirellula</taxon>
    </lineage>
</organism>
<protein>
    <submittedName>
        <fullName evidence="1">Uncharacterized protein</fullName>
    </submittedName>
</protein>
<name>A0A5C5ZTG4_9BACT</name>
<evidence type="ECO:0000313" key="1">
    <source>
        <dbReference type="EMBL" id="TWT90347.1"/>
    </source>
</evidence>
<comment type="caution">
    <text evidence="1">The sequence shown here is derived from an EMBL/GenBank/DDBJ whole genome shotgun (WGS) entry which is preliminary data.</text>
</comment>
<reference evidence="1 2" key="1">
    <citation type="submission" date="2019-02" db="EMBL/GenBank/DDBJ databases">
        <title>Deep-cultivation of Planctomycetes and their phenomic and genomic characterization uncovers novel biology.</title>
        <authorList>
            <person name="Wiegand S."/>
            <person name="Jogler M."/>
            <person name="Boedeker C."/>
            <person name="Pinto D."/>
            <person name="Vollmers J."/>
            <person name="Rivas-Marin E."/>
            <person name="Kohn T."/>
            <person name="Peeters S.H."/>
            <person name="Heuer A."/>
            <person name="Rast P."/>
            <person name="Oberbeckmann S."/>
            <person name="Bunk B."/>
            <person name="Jeske O."/>
            <person name="Meyerdierks A."/>
            <person name="Storesund J.E."/>
            <person name="Kallscheuer N."/>
            <person name="Luecker S."/>
            <person name="Lage O.M."/>
            <person name="Pohl T."/>
            <person name="Merkel B.J."/>
            <person name="Hornburger P."/>
            <person name="Mueller R.-W."/>
            <person name="Bruemmer F."/>
            <person name="Labrenz M."/>
            <person name="Spormann A.M."/>
            <person name="Op Den Camp H."/>
            <person name="Overmann J."/>
            <person name="Amann R."/>
            <person name="Jetten M.S.M."/>
            <person name="Mascher T."/>
            <person name="Medema M.H."/>
            <person name="Devos D.P."/>
            <person name="Kaster A.-K."/>
            <person name="Ovreas L."/>
            <person name="Rohde M."/>
            <person name="Galperin M.Y."/>
            <person name="Jogler C."/>
        </authorList>
    </citation>
    <scope>NUCLEOTIDE SEQUENCE [LARGE SCALE GENOMIC DNA]</scope>
    <source>
        <strain evidence="1 2">Mal64</strain>
    </source>
</reference>
<dbReference type="OrthoDB" id="290564at2"/>
<proteinExistence type="predicted"/>
<evidence type="ECO:0000313" key="2">
    <source>
        <dbReference type="Proteomes" id="UP000315440"/>
    </source>
</evidence>
<dbReference type="RefSeq" id="WP_146397147.1">
    <property type="nucleotide sequence ID" value="NZ_SJPQ01000001.1"/>
</dbReference>
<sequence length="94" mass="10258">MSCKNSSYYPPVPHGPRYKPNAAVAWPMTCFMTPCDTCGRRLQVGVNQLGAEVACPHCGGRFRAVEADASQSLDDEPLLARADRLLETVESAHH</sequence>
<accession>A0A5C5ZTG4</accession>
<dbReference type="Proteomes" id="UP000315440">
    <property type="component" value="Unassembled WGS sequence"/>
</dbReference>
<keyword evidence="2" id="KW-1185">Reference proteome</keyword>
<dbReference type="AlphaFoldDB" id="A0A5C5ZTG4"/>
<dbReference type="EMBL" id="SJPQ01000001">
    <property type="protein sequence ID" value="TWT90347.1"/>
    <property type="molecule type" value="Genomic_DNA"/>
</dbReference>
<gene>
    <name evidence="1" type="ORF">Mal64_07360</name>
</gene>